<name>A0A9X3IWZ5_9BACT</name>
<dbReference type="RefSeq" id="WP_267767983.1">
    <property type="nucleotide sequence ID" value="NZ_JAPNKE010000002.1"/>
</dbReference>
<dbReference type="AlphaFoldDB" id="A0A9X3IWZ5"/>
<feature type="chain" id="PRO_5040941454" evidence="2">
    <location>
        <begin position="21"/>
        <end position="321"/>
    </location>
</feature>
<keyword evidence="2" id="KW-0732">Signal</keyword>
<proteinExistence type="predicted"/>
<evidence type="ECO:0000313" key="4">
    <source>
        <dbReference type="Proteomes" id="UP001150924"/>
    </source>
</evidence>
<gene>
    <name evidence="3" type="ORF">OV079_10650</name>
</gene>
<feature type="region of interest" description="Disordered" evidence="1">
    <location>
        <begin position="19"/>
        <end position="100"/>
    </location>
</feature>
<feature type="signal peptide" evidence="2">
    <location>
        <begin position="1"/>
        <end position="20"/>
    </location>
</feature>
<dbReference type="Proteomes" id="UP001150924">
    <property type="component" value="Unassembled WGS sequence"/>
</dbReference>
<evidence type="ECO:0000256" key="1">
    <source>
        <dbReference type="SAM" id="MobiDB-lite"/>
    </source>
</evidence>
<accession>A0A9X3IWZ5</accession>
<reference evidence="3" key="1">
    <citation type="submission" date="2022-11" db="EMBL/GenBank/DDBJ databases">
        <title>Minimal conservation of predation-associated metabolite biosynthetic gene clusters underscores biosynthetic potential of Myxococcota including descriptions for ten novel species: Archangium lansinium sp. nov., Myxococcus landrumus sp. nov., Nannocystis bai.</title>
        <authorList>
            <person name="Ahearne A."/>
            <person name="Stevens C."/>
            <person name="Phillips K."/>
        </authorList>
    </citation>
    <scope>NUCLEOTIDE SEQUENCE</scope>
    <source>
        <strain evidence="3">Na p29</strain>
    </source>
</reference>
<feature type="compositionally biased region" description="Low complexity" evidence="1">
    <location>
        <begin position="29"/>
        <end position="86"/>
    </location>
</feature>
<comment type="caution">
    <text evidence="3">The sequence shown here is derived from an EMBL/GenBank/DDBJ whole genome shotgun (WGS) entry which is preliminary data.</text>
</comment>
<organism evidence="3 4">
    <name type="scientific">Nannocystis pusilla</name>
    <dbReference type="NCBI Taxonomy" id="889268"/>
    <lineage>
        <taxon>Bacteria</taxon>
        <taxon>Pseudomonadati</taxon>
        <taxon>Myxococcota</taxon>
        <taxon>Polyangia</taxon>
        <taxon>Nannocystales</taxon>
        <taxon>Nannocystaceae</taxon>
        <taxon>Nannocystis</taxon>
    </lineage>
</organism>
<evidence type="ECO:0000313" key="3">
    <source>
        <dbReference type="EMBL" id="MCY1006014.1"/>
    </source>
</evidence>
<protein>
    <submittedName>
        <fullName evidence="3">Uncharacterized protein</fullName>
    </submittedName>
</protein>
<sequence>MSRRPLVLLSLALAACVARPTGDTDDQSTGEPATTTGPTPDTTGGTTTAPTTTPATTLPAPTTTEPTGGDPTTDAPEPTTDDALTTNPFIPQPDGGPQIECDPWVEDCPEGQKCMPWANDGGSSWNALKCVDIVPDPDGLGEPCSAIGSGVSGEDTCDKHMQCFDVDPVTLQGTCLAMCTGSPDKPGCDQPDAICSLSGEGVLILCIPTCDPLAPDCEPGDACIPHPNGSGFICVIDAGGDEGQLFGACEYVNFCDPGLLCIESRFAAECDQDAIGCCLPYCDLTAPPSCPGAGQECVPFFEQGQAPAGHEDLGVCALPQP</sequence>
<evidence type="ECO:0000256" key="2">
    <source>
        <dbReference type="SAM" id="SignalP"/>
    </source>
</evidence>
<keyword evidence="4" id="KW-1185">Reference proteome</keyword>
<dbReference type="PROSITE" id="PS51257">
    <property type="entry name" value="PROKAR_LIPOPROTEIN"/>
    <property type="match status" value="1"/>
</dbReference>
<dbReference type="EMBL" id="JAPNKE010000002">
    <property type="protein sequence ID" value="MCY1006014.1"/>
    <property type="molecule type" value="Genomic_DNA"/>
</dbReference>